<organism evidence="1 2">
    <name type="scientific">Panicum hallii var. hallii</name>
    <dbReference type="NCBI Taxonomy" id="1504633"/>
    <lineage>
        <taxon>Eukaryota</taxon>
        <taxon>Viridiplantae</taxon>
        <taxon>Streptophyta</taxon>
        <taxon>Embryophyta</taxon>
        <taxon>Tracheophyta</taxon>
        <taxon>Spermatophyta</taxon>
        <taxon>Magnoliopsida</taxon>
        <taxon>Liliopsida</taxon>
        <taxon>Poales</taxon>
        <taxon>Poaceae</taxon>
        <taxon>PACMAD clade</taxon>
        <taxon>Panicoideae</taxon>
        <taxon>Panicodae</taxon>
        <taxon>Paniceae</taxon>
        <taxon>Panicinae</taxon>
        <taxon>Panicum</taxon>
        <taxon>Panicum sect. Panicum</taxon>
    </lineage>
</organism>
<dbReference type="AlphaFoldDB" id="A0A2T7EPC4"/>
<proteinExistence type="predicted"/>
<dbReference type="Proteomes" id="UP000244336">
    <property type="component" value="Chromosome 2"/>
</dbReference>
<sequence length="56" mass="6975">MKKVCFFLLFERTFVLKIFLLLFYCLIYSETSWEEVVNKRLPREIGKRNFHPRFNN</sequence>
<evidence type="ECO:0000313" key="1">
    <source>
        <dbReference type="EMBL" id="PUZ69687.1"/>
    </source>
</evidence>
<dbReference type="EMBL" id="CM009750">
    <property type="protein sequence ID" value="PUZ69687.1"/>
    <property type="molecule type" value="Genomic_DNA"/>
</dbReference>
<gene>
    <name evidence="1" type="ORF">GQ55_2G130100</name>
</gene>
<evidence type="ECO:0000313" key="2">
    <source>
        <dbReference type="Proteomes" id="UP000244336"/>
    </source>
</evidence>
<keyword evidence="2" id="KW-1185">Reference proteome</keyword>
<name>A0A2T7EPC4_9POAL</name>
<dbReference type="Gramene" id="PUZ69687">
    <property type="protein sequence ID" value="PUZ69687"/>
    <property type="gene ID" value="GQ55_2G130100"/>
</dbReference>
<accession>A0A2T7EPC4</accession>
<protein>
    <submittedName>
        <fullName evidence="1">Uncharacterized protein</fullName>
    </submittedName>
</protein>
<reference evidence="1 2" key="1">
    <citation type="submission" date="2018-04" db="EMBL/GenBank/DDBJ databases">
        <title>WGS assembly of Panicum hallii var. hallii HAL2.</title>
        <authorList>
            <person name="Lovell J."/>
            <person name="Jenkins J."/>
            <person name="Lowry D."/>
            <person name="Mamidi S."/>
            <person name="Sreedasyam A."/>
            <person name="Weng X."/>
            <person name="Barry K."/>
            <person name="Bonette J."/>
            <person name="Campitelli B."/>
            <person name="Daum C."/>
            <person name="Gordon S."/>
            <person name="Gould B."/>
            <person name="Lipzen A."/>
            <person name="MacQueen A."/>
            <person name="Palacio-Mejia J."/>
            <person name="Plott C."/>
            <person name="Shakirov E."/>
            <person name="Shu S."/>
            <person name="Yoshinaga Y."/>
            <person name="Zane M."/>
            <person name="Rokhsar D."/>
            <person name="Grimwood J."/>
            <person name="Schmutz J."/>
            <person name="Juenger T."/>
        </authorList>
    </citation>
    <scope>NUCLEOTIDE SEQUENCE [LARGE SCALE GENOMIC DNA]</scope>
    <source>
        <strain evidence="2">cv. HAL2</strain>
    </source>
</reference>